<evidence type="ECO:0000256" key="2">
    <source>
        <dbReference type="SAM" id="SignalP"/>
    </source>
</evidence>
<dbReference type="RefSeq" id="WP_183354536.1">
    <property type="nucleotide sequence ID" value="NZ_BLXX01000005.1"/>
</dbReference>
<feature type="region of interest" description="Disordered" evidence="1">
    <location>
        <begin position="282"/>
        <end position="345"/>
    </location>
</feature>
<dbReference type="Proteomes" id="UP000556026">
    <property type="component" value="Unassembled WGS sequence"/>
</dbReference>
<protein>
    <recommendedName>
        <fullName evidence="5">DUF5667 domain-containing protein</fullName>
    </recommendedName>
</protein>
<feature type="region of interest" description="Disordered" evidence="1">
    <location>
        <begin position="23"/>
        <end position="42"/>
    </location>
</feature>
<keyword evidence="4" id="KW-1185">Reference proteome</keyword>
<keyword evidence="2" id="KW-0732">Signal</keyword>
<reference evidence="4" key="1">
    <citation type="submission" date="2020-06" db="EMBL/GenBank/DDBJ databases">
        <title>Draft genomic sequence of Geomonas sp. Red330.</title>
        <authorList>
            <person name="Itoh H."/>
            <person name="Zhenxing X."/>
            <person name="Ushijima N."/>
            <person name="Masuda Y."/>
            <person name="Shiratori Y."/>
            <person name="Senoo K."/>
        </authorList>
    </citation>
    <scope>NUCLEOTIDE SEQUENCE [LARGE SCALE GENOMIC DNA]</scope>
    <source>
        <strain evidence="4">Red330</strain>
    </source>
</reference>
<gene>
    <name evidence="3" type="ORF">GMST_20310</name>
</gene>
<dbReference type="EMBL" id="BLXX01000005">
    <property type="protein sequence ID" value="GFO59706.1"/>
    <property type="molecule type" value="Genomic_DNA"/>
</dbReference>
<organism evidence="3 4">
    <name type="scientific">Geomonas silvestris</name>
    <dbReference type="NCBI Taxonomy" id="2740184"/>
    <lineage>
        <taxon>Bacteria</taxon>
        <taxon>Pseudomonadati</taxon>
        <taxon>Thermodesulfobacteriota</taxon>
        <taxon>Desulfuromonadia</taxon>
        <taxon>Geobacterales</taxon>
        <taxon>Geobacteraceae</taxon>
        <taxon>Geomonas</taxon>
    </lineage>
</organism>
<evidence type="ECO:0008006" key="5">
    <source>
        <dbReference type="Google" id="ProtNLM"/>
    </source>
</evidence>
<evidence type="ECO:0000313" key="3">
    <source>
        <dbReference type="EMBL" id="GFO59706.1"/>
    </source>
</evidence>
<accession>A0A6V8MIC7</accession>
<feature type="chain" id="PRO_5028009874" description="DUF5667 domain-containing protein" evidence="2">
    <location>
        <begin position="24"/>
        <end position="345"/>
    </location>
</feature>
<name>A0A6V8MIC7_9BACT</name>
<evidence type="ECO:0000256" key="1">
    <source>
        <dbReference type="SAM" id="MobiDB-lite"/>
    </source>
</evidence>
<comment type="caution">
    <text evidence="3">The sequence shown here is derived from an EMBL/GenBank/DDBJ whole genome shotgun (WGS) entry which is preliminary data.</text>
</comment>
<evidence type="ECO:0000313" key="4">
    <source>
        <dbReference type="Proteomes" id="UP000556026"/>
    </source>
</evidence>
<sequence>MFKMTLAFLAGAALLMATLPAAGQGPGPAQAPAPQGAGRQPMAQHAGLMRAMMHNPKHLLAMGYHKNLVGFARALERVARQGDTVPRDFARTAVTEMRRSADQMEIYHEEAARDLPAELKAQHAAMAKMMADHLTQMRGELAQLEAVTKADRIDSRQVLAHLDPLFKWCAQMSDGACREGGRFWGGSRHGRQQKGGAPGCGCPESCRGECNCQGCRDCGGADGPRMSQKHRQMVEAFKKQDVEISRLVDQLNRAPKEAQQAIMVDILTRIVRQHEALAPHLTGTAQGQRLGEAAGSPTLTVPDQEDLDGGDDDYGMENEDLNPGDPDPDDLQQDEGMEQPDLPPH</sequence>
<feature type="signal peptide" evidence="2">
    <location>
        <begin position="1"/>
        <end position="23"/>
    </location>
</feature>
<proteinExistence type="predicted"/>
<feature type="compositionally biased region" description="Acidic residues" evidence="1">
    <location>
        <begin position="303"/>
        <end position="338"/>
    </location>
</feature>
<dbReference type="AlphaFoldDB" id="A0A6V8MIC7"/>